<organism evidence="1 2">
    <name type="scientific">Rhodohalobacter sulfatireducens</name>
    <dbReference type="NCBI Taxonomy" id="2911366"/>
    <lineage>
        <taxon>Bacteria</taxon>
        <taxon>Pseudomonadati</taxon>
        <taxon>Balneolota</taxon>
        <taxon>Balneolia</taxon>
        <taxon>Balneolales</taxon>
        <taxon>Balneolaceae</taxon>
        <taxon>Rhodohalobacter</taxon>
    </lineage>
</organism>
<dbReference type="RefSeq" id="WP_237853835.1">
    <property type="nucleotide sequence ID" value="NZ_JAKLWS010000010.1"/>
</dbReference>
<dbReference type="EMBL" id="JAKLWS010000010">
    <property type="protein sequence ID" value="MCG2588850.1"/>
    <property type="molecule type" value="Genomic_DNA"/>
</dbReference>
<reference evidence="1" key="2">
    <citation type="submission" date="2024-05" db="EMBL/GenBank/DDBJ databases">
        <title>Rhodohalobacter halophilus gen. nov., sp. nov., a moderately halophilic member of the family Balneolaceae.</title>
        <authorList>
            <person name="Xia J."/>
        </authorList>
    </citation>
    <scope>NUCLEOTIDE SEQUENCE</scope>
    <source>
        <strain evidence="1">WB101</strain>
    </source>
</reference>
<gene>
    <name evidence="1" type="ORF">L6773_09750</name>
</gene>
<accession>A0ABS9KDB9</accession>
<evidence type="ECO:0000313" key="1">
    <source>
        <dbReference type="EMBL" id="MCG2588850.1"/>
    </source>
</evidence>
<name>A0ABS9KDB9_9BACT</name>
<keyword evidence="2" id="KW-1185">Reference proteome</keyword>
<reference evidence="1" key="1">
    <citation type="submission" date="2022-01" db="EMBL/GenBank/DDBJ databases">
        <authorList>
            <person name="Wang Y."/>
        </authorList>
    </citation>
    <scope>NUCLEOTIDE SEQUENCE</scope>
    <source>
        <strain evidence="1">WB101</strain>
    </source>
</reference>
<comment type="caution">
    <text evidence="1">The sequence shown here is derived from an EMBL/GenBank/DDBJ whole genome shotgun (WGS) entry which is preliminary data.</text>
</comment>
<evidence type="ECO:0000313" key="2">
    <source>
        <dbReference type="Proteomes" id="UP001165366"/>
    </source>
</evidence>
<dbReference type="Proteomes" id="UP001165366">
    <property type="component" value="Unassembled WGS sequence"/>
</dbReference>
<protein>
    <submittedName>
        <fullName evidence="1">Uncharacterized protein</fullName>
    </submittedName>
</protein>
<sequence length="106" mass="12510">MTRDVSLEWTPEFAEVAESGDLGYTYGLFRFMAFLHRAIPYNHPESFTPSGKNRTTEIGILYMIDHLSSRDKTKLFSFSERHSHFLNFNMDSHRFIPFFTPNNHMK</sequence>
<proteinExistence type="predicted"/>